<evidence type="ECO:0000313" key="2">
    <source>
        <dbReference type="EMBL" id="CAG8956677.1"/>
    </source>
</evidence>
<sequence>MIADACEDCADGNAAFSEEPLAQKPCIPNPPTTGKCASYPDRARSLFGTLSSYGNYSRALREHVFFELEDEEEDQENGTTQGRKENLATFVPPFIDEETRDDLAYCRQTI</sequence>
<proteinExistence type="predicted"/>
<name>A0A9N9PWJ8_9HELO</name>
<organism evidence="2 3">
    <name type="scientific">Hymenoscyphus fraxineus</name>
    <dbReference type="NCBI Taxonomy" id="746836"/>
    <lineage>
        <taxon>Eukaryota</taxon>
        <taxon>Fungi</taxon>
        <taxon>Dikarya</taxon>
        <taxon>Ascomycota</taxon>
        <taxon>Pezizomycotina</taxon>
        <taxon>Leotiomycetes</taxon>
        <taxon>Helotiales</taxon>
        <taxon>Helotiaceae</taxon>
        <taxon>Hymenoscyphus</taxon>
    </lineage>
</organism>
<dbReference type="EMBL" id="CAJVRL010000072">
    <property type="protein sequence ID" value="CAG8956677.1"/>
    <property type="molecule type" value="Genomic_DNA"/>
</dbReference>
<gene>
    <name evidence="2" type="ORF">HYFRA_00012221</name>
</gene>
<comment type="caution">
    <text evidence="2">The sequence shown here is derived from an EMBL/GenBank/DDBJ whole genome shotgun (WGS) entry which is preliminary data.</text>
</comment>
<protein>
    <submittedName>
        <fullName evidence="2">Uncharacterized protein</fullName>
    </submittedName>
</protein>
<feature type="region of interest" description="Disordered" evidence="1">
    <location>
        <begin position="69"/>
        <end position="90"/>
    </location>
</feature>
<reference evidence="2" key="1">
    <citation type="submission" date="2021-07" db="EMBL/GenBank/DDBJ databases">
        <authorList>
            <person name="Durling M."/>
        </authorList>
    </citation>
    <scope>NUCLEOTIDE SEQUENCE</scope>
</reference>
<accession>A0A9N9PWJ8</accession>
<evidence type="ECO:0000313" key="3">
    <source>
        <dbReference type="Proteomes" id="UP000696280"/>
    </source>
</evidence>
<keyword evidence="3" id="KW-1185">Reference proteome</keyword>
<dbReference type="AlphaFoldDB" id="A0A9N9PWJ8"/>
<evidence type="ECO:0000256" key="1">
    <source>
        <dbReference type="SAM" id="MobiDB-lite"/>
    </source>
</evidence>
<dbReference type="Proteomes" id="UP000696280">
    <property type="component" value="Unassembled WGS sequence"/>
</dbReference>